<comment type="caution">
    <text evidence="2">The sequence shown here is derived from an EMBL/GenBank/DDBJ whole genome shotgun (WGS) entry which is preliminary data.</text>
</comment>
<dbReference type="SUPFAM" id="SSF82199">
    <property type="entry name" value="SET domain"/>
    <property type="match status" value="1"/>
</dbReference>
<dbReference type="InterPro" id="IPR046341">
    <property type="entry name" value="SET_dom_sf"/>
</dbReference>
<dbReference type="Gene3D" id="2.170.270.10">
    <property type="entry name" value="SET domain"/>
    <property type="match status" value="1"/>
</dbReference>
<feature type="domain" description="SET" evidence="1">
    <location>
        <begin position="52"/>
        <end position="174"/>
    </location>
</feature>
<sequence>MSTHASKPHRWPSQLQYLDALCYHSSVPAVVRVKINPRYGRGGRSEGISPRPPVAIRPIVDSSHPACGQFGLYATKKIPSRTLILDYLGEVHCDERPESDYDLSLYRTQDGLSVGVDASRMGNEARFINDFRGVKSKPNAVFEERRTVAGDLYMSVWSSSEVIKKGEEILVSYGKGFWKARDTQSSS</sequence>
<evidence type="ECO:0000313" key="2">
    <source>
        <dbReference type="EMBL" id="KAH8100461.1"/>
    </source>
</evidence>
<keyword evidence="3" id="KW-1185">Reference proteome</keyword>
<dbReference type="Proteomes" id="UP000813824">
    <property type="component" value="Unassembled WGS sequence"/>
</dbReference>
<dbReference type="InterPro" id="IPR001214">
    <property type="entry name" value="SET_dom"/>
</dbReference>
<dbReference type="PROSITE" id="PS50280">
    <property type="entry name" value="SET"/>
    <property type="match status" value="1"/>
</dbReference>
<evidence type="ECO:0000313" key="3">
    <source>
        <dbReference type="Proteomes" id="UP000813824"/>
    </source>
</evidence>
<dbReference type="AlphaFoldDB" id="A0A8K0UPB1"/>
<protein>
    <submittedName>
        <fullName evidence="2">SET domain protein</fullName>
    </submittedName>
</protein>
<proteinExistence type="predicted"/>
<dbReference type="Pfam" id="PF00856">
    <property type="entry name" value="SET"/>
    <property type="match status" value="1"/>
</dbReference>
<organism evidence="2 3">
    <name type="scientific">Cristinia sonorae</name>
    <dbReference type="NCBI Taxonomy" id="1940300"/>
    <lineage>
        <taxon>Eukaryota</taxon>
        <taxon>Fungi</taxon>
        <taxon>Dikarya</taxon>
        <taxon>Basidiomycota</taxon>
        <taxon>Agaricomycotina</taxon>
        <taxon>Agaricomycetes</taxon>
        <taxon>Agaricomycetidae</taxon>
        <taxon>Agaricales</taxon>
        <taxon>Pleurotineae</taxon>
        <taxon>Stephanosporaceae</taxon>
        <taxon>Cristinia</taxon>
    </lineage>
</organism>
<evidence type="ECO:0000259" key="1">
    <source>
        <dbReference type="PROSITE" id="PS50280"/>
    </source>
</evidence>
<accession>A0A8K0UPB1</accession>
<dbReference type="OrthoDB" id="5792673at2759"/>
<reference evidence="2" key="1">
    <citation type="journal article" date="2021" name="New Phytol.">
        <title>Evolutionary innovations through gain and loss of genes in the ectomycorrhizal Boletales.</title>
        <authorList>
            <person name="Wu G."/>
            <person name="Miyauchi S."/>
            <person name="Morin E."/>
            <person name="Kuo A."/>
            <person name="Drula E."/>
            <person name="Varga T."/>
            <person name="Kohler A."/>
            <person name="Feng B."/>
            <person name="Cao Y."/>
            <person name="Lipzen A."/>
            <person name="Daum C."/>
            <person name="Hundley H."/>
            <person name="Pangilinan J."/>
            <person name="Johnson J."/>
            <person name="Barry K."/>
            <person name="LaButti K."/>
            <person name="Ng V."/>
            <person name="Ahrendt S."/>
            <person name="Min B."/>
            <person name="Choi I.G."/>
            <person name="Park H."/>
            <person name="Plett J.M."/>
            <person name="Magnuson J."/>
            <person name="Spatafora J.W."/>
            <person name="Nagy L.G."/>
            <person name="Henrissat B."/>
            <person name="Grigoriev I.V."/>
            <person name="Yang Z.L."/>
            <person name="Xu J."/>
            <person name="Martin F.M."/>
        </authorList>
    </citation>
    <scope>NUCLEOTIDE SEQUENCE</scope>
    <source>
        <strain evidence="2">KKN 215</strain>
    </source>
</reference>
<dbReference type="EMBL" id="JAEVFJ010000015">
    <property type="protein sequence ID" value="KAH8100461.1"/>
    <property type="molecule type" value="Genomic_DNA"/>
</dbReference>
<gene>
    <name evidence="2" type="ORF">BXZ70DRAFT_937261</name>
</gene>
<name>A0A8K0UPB1_9AGAR</name>